<protein>
    <submittedName>
        <fullName evidence="8">[FeFe] hydrogenase H-cluster radical SAM maturase HydE</fullName>
    </submittedName>
</protein>
<feature type="binding site" evidence="5">
    <location>
        <position position="65"/>
    </location>
    <ligand>
        <name>[4Fe-4S] cluster</name>
        <dbReference type="ChEBI" id="CHEBI:49883"/>
        <note>4Fe-4S-S-AdoMet</note>
    </ligand>
</feature>
<evidence type="ECO:0000313" key="9">
    <source>
        <dbReference type="Proteomes" id="UP000754226"/>
    </source>
</evidence>
<keyword evidence="3 5" id="KW-0408">Iron</keyword>
<comment type="caution">
    <text evidence="8">The sequence shown here is derived from an EMBL/GenBank/DDBJ whole genome shotgun (WGS) entry which is preliminary data.</text>
</comment>
<dbReference type="GO" id="GO:0016740">
    <property type="term" value="F:transferase activity"/>
    <property type="evidence" value="ECO:0007669"/>
    <property type="project" value="TreeGrafter"/>
</dbReference>
<evidence type="ECO:0000313" key="8">
    <source>
        <dbReference type="EMBL" id="MBS5520139.1"/>
    </source>
</evidence>
<dbReference type="PANTHER" id="PTHR43726:SF1">
    <property type="entry name" value="BIOTIN SYNTHASE"/>
    <property type="match status" value="1"/>
</dbReference>
<dbReference type="PIRSF" id="PIRSF004762">
    <property type="entry name" value="CHP00423"/>
    <property type="match status" value="1"/>
</dbReference>
<dbReference type="PANTHER" id="PTHR43726">
    <property type="entry name" value="3-METHYLORNITHINE SYNTHASE"/>
    <property type="match status" value="1"/>
</dbReference>
<gene>
    <name evidence="8" type="primary">hydE</name>
    <name evidence="8" type="ORF">KHX13_07430</name>
</gene>
<dbReference type="AlphaFoldDB" id="A0A943ELG7"/>
<dbReference type="NCBIfam" id="TIGR03956">
    <property type="entry name" value="rSAM_HydE"/>
    <property type="match status" value="1"/>
</dbReference>
<comment type="cofactor">
    <cofactor evidence="5">
        <name>[4Fe-4S] cluster</name>
        <dbReference type="ChEBI" id="CHEBI:49883"/>
    </cofactor>
    <text evidence="5">Binds 1 [4Fe-4S] cluster. The cluster is coordinated with 3 cysteines and an exchangeable S-adenosyl-L-methionine.</text>
</comment>
<reference evidence="8" key="1">
    <citation type="submission" date="2021-02" db="EMBL/GenBank/DDBJ databases">
        <title>Infant gut strain persistence is associated with maternal origin, phylogeny, and functional potential including surface adhesion and iron acquisition.</title>
        <authorList>
            <person name="Lou Y.C."/>
        </authorList>
    </citation>
    <scope>NUCLEOTIDE SEQUENCE</scope>
    <source>
        <strain evidence="8">L3_106_000M1_dasL3_106_000M1_concoct_15</strain>
    </source>
</reference>
<feature type="domain" description="Radical SAM core" evidence="7">
    <location>
        <begin position="47"/>
        <end position="271"/>
    </location>
</feature>
<evidence type="ECO:0000256" key="1">
    <source>
        <dbReference type="ARBA" id="ARBA00022691"/>
    </source>
</evidence>
<feature type="binding site" evidence="5">
    <location>
        <position position="68"/>
    </location>
    <ligand>
        <name>[4Fe-4S] cluster</name>
        <dbReference type="ChEBI" id="CHEBI:49883"/>
        <note>4Fe-4S-S-AdoMet</note>
    </ligand>
</feature>
<feature type="binding site" evidence="6">
    <location>
        <position position="136"/>
    </location>
    <ligand>
        <name>(3R)-3-methyl-D-ornithine</name>
        <dbReference type="ChEBI" id="CHEBI:64642"/>
    </ligand>
</feature>
<dbReference type="Pfam" id="PF04055">
    <property type="entry name" value="Radical_SAM"/>
    <property type="match status" value="1"/>
</dbReference>
<organism evidence="8 9">
    <name type="scientific">Acidaminococcus intestini</name>
    <dbReference type="NCBI Taxonomy" id="187327"/>
    <lineage>
        <taxon>Bacteria</taxon>
        <taxon>Bacillati</taxon>
        <taxon>Bacillota</taxon>
        <taxon>Negativicutes</taxon>
        <taxon>Acidaminococcales</taxon>
        <taxon>Acidaminococcaceae</taxon>
        <taxon>Acidaminococcus</taxon>
    </lineage>
</organism>
<dbReference type="EMBL" id="JAGZCZ010000008">
    <property type="protein sequence ID" value="MBS5520139.1"/>
    <property type="molecule type" value="Genomic_DNA"/>
</dbReference>
<proteinExistence type="predicted"/>
<keyword evidence="1 5" id="KW-0949">S-adenosyl-L-methionine</keyword>
<name>A0A943ELG7_9FIRM</name>
<dbReference type="PROSITE" id="PS51918">
    <property type="entry name" value="RADICAL_SAM"/>
    <property type="match status" value="1"/>
</dbReference>
<dbReference type="Proteomes" id="UP000754226">
    <property type="component" value="Unassembled WGS sequence"/>
</dbReference>
<dbReference type="InterPro" id="IPR013785">
    <property type="entry name" value="Aldolase_TIM"/>
</dbReference>
<evidence type="ECO:0000259" key="7">
    <source>
        <dbReference type="PROSITE" id="PS51918"/>
    </source>
</evidence>
<keyword evidence="5" id="KW-0004">4Fe-4S</keyword>
<feature type="binding site" evidence="6">
    <location>
        <position position="161"/>
    </location>
    <ligand>
        <name>S-adenosyl-L-methionine</name>
        <dbReference type="ChEBI" id="CHEBI:59789"/>
    </ligand>
</feature>
<feature type="binding site" evidence="5">
    <location>
        <position position="61"/>
    </location>
    <ligand>
        <name>[4Fe-4S] cluster</name>
        <dbReference type="ChEBI" id="CHEBI:49883"/>
        <note>4Fe-4S-S-AdoMet</note>
    </ligand>
</feature>
<evidence type="ECO:0000256" key="3">
    <source>
        <dbReference type="ARBA" id="ARBA00023004"/>
    </source>
</evidence>
<dbReference type="SMART" id="SM00729">
    <property type="entry name" value="Elp3"/>
    <property type="match status" value="1"/>
</dbReference>
<dbReference type="Gene3D" id="3.20.20.70">
    <property type="entry name" value="Aldolase class I"/>
    <property type="match status" value="1"/>
</dbReference>
<evidence type="ECO:0000256" key="4">
    <source>
        <dbReference type="ARBA" id="ARBA00023014"/>
    </source>
</evidence>
<dbReference type="SFLD" id="SFLDG01060">
    <property type="entry name" value="BATS_domain_containing"/>
    <property type="match status" value="1"/>
</dbReference>
<dbReference type="InterPro" id="IPR058240">
    <property type="entry name" value="rSAM_sf"/>
</dbReference>
<evidence type="ECO:0000256" key="5">
    <source>
        <dbReference type="PIRSR" id="PIRSR004762-1"/>
    </source>
</evidence>
<evidence type="ECO:0000256" key="6">
    <source>
        <dbReference type="PIRSR" id="PIRSR004762-2"/>
    </source>
</evidence>
<dbReference type="InterPro" id="IPR024021">
    <property type="entry name" value="FeFe-hyd_HydE_rSAM"/>
</dbReference>
<keyword evidence="2" id="KW-0479">Metal-binding</keyword>
<dbReference type="GO" id="GO:0046872">
    <property type="term" value="F:metal ion binding"/>
    <property type="evidence" value="ECO:0007669"/>
    <property type="project" value="UniProtKB-KW"/>
</dbReference>
<dbReference type="GO" id="GO:0051539">
    <property type="term" value="F:4 iron, 4 sulfur cluster binding"/>
    <property type="evidence" value="ECO:0007669"/>
    <property type="project" value="UniProtKB-KW"/>
</dbReference>
<dbReference type="SFLD" id="SFLDG01280">
    <property type="entry name" value="HydE/PylB-like"/>
    <property type="match status" value="1"/>
</dbReference>
<dbReference type="InterPro" id="IPR034422">
    <property type="entry name" value="HydE/PylB-like"/>
</dbReference>
<evidence type="ECO:0000256" key="2">
    <source>
        <dbReference type="ARBA" id="ARBA00022723"/>
    </source>
</evidence>
<dbReference type="InterPro" id="IPR006638">
    <property type="entry name" value="Elp3/MiaA/NifB-like_rSAM"/>
</dbReference>
<dbReference type="InterPro" id="IPR007197">
    <property type="entry name" value="rSAM"/>
</dbReference>
<sequence>MDVVDLLMQRSSLADEQYLELLRSQDPLLRNKLFAAAQEAVNYLFHRRVYMQGILEFTNHCPRNCFYCDLREENRDKNRFRLNSEEIRGALKEGYELGLRSFILESGEDHYYTDMIMGNLISTLKGEFPDCALGLSIGERSRRSYSRMKKSGAERYLLRFETADPLHFSRLHPPSDSLSTKIDCLNDLKLLGYELDTGFLVGAPYEMAEYLARDLTMLQEINPDTISLSPFVPREGTSFRHQLPCSLETILRLTAILRVMFPKANIAASPLLDSIHVQGQVMAIYSGANLLRVPLFPPPVPGVTRRRGGISLLRRLQSLYSSLSSHNYEMVVDRGDSLRFLEHHPKVTSEEN</sequence>
<dbReference type="CDD" id="cd01335">
    <property type="entry name" value="Radical_SAM"/>
    <property type="match status" value="1"/>
</dbReference>
<keyword evidence="4 5" id="KW-0411">Iron-sulfur</keyword>
<dbReference type="SFLD" id="SFLDS00029">
    <property type="entry name" value="Radical_SAM"/>
    <property type="match status" value="1"/>
</dbReference>
<dbReference type="SUPFAM" id="SSF102114">
    <property type="entry name" value="Radical SAM enzymes"/>
    <property type="match status" value="1"/>
</dbReference>
<accession>A0A943ELG7</accession>